<dbReference type="Proteomes" id="UP000675554">
    <property type="component" value="Unassembled WGS sequence"/>
</dbReference>
<dbReference type="Pfam" id="PF01551">
    <property type="entry name" value="Peptidase_M23"/>
    <property type="match status" value="1"/>
</dbReference>
<dbReference type="EMBL" id="JAGSMN010000063">
    <property type="protein sequence ID" value="MBR7672039.1"/>
    <property type="molecule type" value="Genomic_DNA"/>
</dbReference>
<evidence type="ECO:0000256" key="1">
    <source>
        <dbReference type="SAM" id="Coils"/>
    </source>
</evidence>
<dbReference type="GO" id="GO:0004222">
    <property type="term" value="F:metalloendopeptidase activity"/>
    <property type="evidence" value="ECO:0007669"/>
    <property type="project" value="TreeGrafter"/>
</dbReference>
<evidence type="ECO:0000313" key="5">
    <source>
        <dbReference type="Proteomes" id="UP000675554"/>
    </source>
</evidence>
<feature type="coiled-coil region" evidence="1">
    <location>
        <begin position="160"/>
        <end position="208"/>
    </location>
</feature>
<dbReference type="SUPFAM" id="SSF51261">
    <property type="entry name" value="Duplicated hybrid motif"/>
    <property type="match status" value="1"/>
</dbReference>
<keyword evidence="1" id="KW-0175">Coiled coil</keyword>
<dbReference type="InterPro" id="IPR011055">
    <property type="entry name" value="Dup_hybrid_motif"/>
</dbReference>
<dbReference type="FunFam" id="2.70.70.10:FF:000013">
    <property type="entry name" value="Peptidase family M23"/>
    <property type="match status" value="1"/>
</dbReference>
<dbReference type="PANTHER" id="PTHR21666:SF270">
    <property type="entry name" value="MUREIN HYDROLASE ACTIVATOR ENVC"/>
    <property type="match status" value="1"/>
</dbReference>
<comment type="caution">
    <text evidence="4">The sequence shown here is derived from an EMBL/GenBank/DDBJ whole genome shotgun (WGS) entry which is preliminary data.</text>
</comment>
<dbReference type="PANTHER" id="PTHR21666">
    <property type="entry name" value="PEPTIDASE-RELATED"/>
    <property type="match status" value="1"/>
</dbReference>
<evidence type="ECO:0000313" key="4">
    <source>
        <dbReference type="EMBL" id="MBR7672039.1"/>
    </source>
</evidence>
<dbReference type="CDD" id="cd12797">
    <property type="entry name" value="M23_peptidase"/>
    <property type="match status" value="1"/>
</dbReference>
<evidence type="ECO:0000256" key="2">
    <source>
        <dbReference type="SAM" id="MobiDB-lite"/>
    </source>
</evidence>
<evidence type="ECO:0000259" key="3">
    <source>
        <dbReference type="Pfam" id="PF01551"/>
    </source>
</evidence>
<proteinExistence type="predicted"/>
<dbReference type="InterPro" id="IPR050570">
    <property type="entry name" value="Cell_wall_metabolism_enzyme"/>
</dbReference>
<accession>A0A8T4IJB9</accession>
<gene>
    <name evidence="4" type="ORF">KDA82_03090</name>
</gene>
<dbReference type="Gene3D" id="2.70.70.10">
    <property type="entry name" value="Glucose Permease (Domain IIA)"/>
    <property type="match status" value="1"/>
</dbReference>
<protein>
    <submittedName>
        <fullName evidence="4">Peptidoglycan DD-metalloendopeptidase family protein</fullName>
    </submittedName>
</protein>
<feature type="region of interest" description="Disordered" evidence="2">
    <location>
        <begin position="33"/>
        <end position="52"/>
    </location>
</feature>
<reference evidence="4" key="1">
    <citation type="submission" date="2021-04" db="EMBL/GenBank/DDBJ databases">
        <title>Sequencing of actinobacteria type strains.</title>
        <authorList>
            <person name="Nguyen G.-S."/>
            <person name="Wentzel A."/>
        </authorList>
    </citation>
    <scope>NUCLEOTIDE SEQUENCE</scope>
    <source>
        <strain evidence="4">DSM 42095</strain>
    </source>
</reference>
<dbReference type="InterPro" id="IPR016047">
    <property type="entry name" value="M23ase_b-sheet_dom"/>
</dbReference>
<name>A0A8T4IJB9_9ACTN</name>
<keyword evidence="5" id="KW-1185">Reference proteome</keyword>
<feature type="domain" description="M23ase beta-sheet core" evidence="3">
    <location>
        <begin position="268"/>
        <end position="355"/>
    </location>
</feature>
<dbReference type="AlphaFoldDB" id="A0A8T4IJB9"/>
<sequence length="376" mass="40732">MSHVAHWGRPGAPVFATVATLCALLLTGTGTGTGAQPSALADGRPAPADHRDRVSARVDALYEEAQRATARYERVRARTDAQRATAARLRASVVRAQVRMRFLRHQTGIIARGQYRDGGWTPGVRLLTTTSPEALLERLSSQRRGDRALSMLLRSTRLTQRRLTRDRARAQATLRALETSVRHQRAVKAAVERRLARAERELRRTVRERGSGAGLLMSTSGGCPYGELSGGADEPDRAGDRGERWVAPVDAYELSAGFASSGSRWSQLHTGQDFAVPTGTPVRAVGPGTVVSTGCGDAFGNQIVLRHEDGYYTQYAHLSLLQVRDGDRVRAGQRIGLSGNTGNSTGPHLHFEVRVTPRMGSGIDPLPWLRGHGATV</sequence>
<organism evidence="4 5">
    <name type="scientific">Streptomyces daliensis</name>
    <dbReference type="NCBI Taxonomy" id="299421"/>
    <lineage>
        <taxon>Bacteria</taxon>
        <taxon>Bacillati</taxon>
        <taxon>Actinomycetota</taxon>
        <taxon>Actinomycetes</taxon>
        <taxon>Kitasatosporales</taxon>
        <taxon>Streptomycetaceae</taxon>
        <taxon>Streptomyces</taxon>
    </lineage>
</organism>